<evidence type="ECO:0000256" key="3">
    <source>
        <dbReference type="ARBA" id="ARBA00004514"/>
    </source>
</evidence>
<keyword evidence="16" id="KW-0496">Mitochondrion</keyword>
<evidence type="ECO:0000256" key="16">
    <source>
        <dbReference type="ARBA" id="ARBA00023128"/>
    </source>
</evidence>
<comment type="caution">
    <text evidence="20">The sequence shown here is derived from an EMBL/GenBank/DDBJ whole genome shotgun (WGS) entry which is preliminary data.</text>
</comment>
<keyword evidence="7" id="KW-0808">Transferase</keyword>
<keyword evidence="15" id="KW-0809">Transit peptide</keyword>
<dbReference type="GO" id="GO:0042981">
    <property type="term" value="P:regulation of apoptotic process"/>
    <property type="evidence" value="ECO:0007669"/>
    <property type="project" value="TreeGrafter"/>
</dbReference>
<evidence type="ECO:0000259" key="19">
    <source>
        <dbReference type="PROSITE" id="PS50011"/>
    </source>
</evidence>
<dbReference type="SMART" id="SM00220">
    <property type="entry name" value="S_TKc"/>
    <property type="match status" value="1"/>
</dbReference>
<dbReference type="EMBL" id="JADBJN010000001">
    <property type="protein sequence ID" value="KAG5682147.1"/>
    <property type="molecule type" value="Genomic_DNA"/>
</dbReference>
<dbReference type="InterPro" id="IPR008271">
    <property type="entry name" value="Ser/Thr_kinase_AS"/>
</dbReference>
<dbReference type="GO" id="GO:0046872">
    <property type="term" value="F:metal ion binding"/>
    <property type="evidence" value="ECO:0007669"/>
    <property type="project" value="UniProtKB-KW"/>
</dbReference>
<evidence type="ECO:0000256" key="11">
    <source>
        <dbReference type="ARBA" id="ARBA00022787"/>
    </source>
</evidence>
<proteinExistence type="predicted"/>
<comment type="catalytic activity">
    <reaction evidence="17">
        <text>L-threonyl-[protein] + ATP = O-phospho-L-threonyl-[protein] + ADP + H(+)</text>
        <dbReference type="Rhea" id="RHEA:46608"/>
        <dbReference type="Rhea" id="RHEA-COMP:11060"/>
        <dbReference type="Rhea" id="RHEA-COMP:11605"/>
        <dbReference type="ChEBI" id="CHEBI:15378"/>
        <dbReference type="ChEBI" id="CHEBI:30013"/>
        <dbReference type="ChEBI" id="CHEBI:30616"/>
        <dbReference type="ChEBI" id="CHEBI:61977"/>
        <dbReference type="ChEBI" id="CHEBI:456216"/>
        <dbReference type="EC" id="2.7.11.1"/>
    </reaction>
</comment>
<reference evidence="20" key="1">
    <citation type="submission" date="2021-03" db="EMBL/GenBank/DDBJ databases">
        <title>Chromosome level genome of the anhydrobiotic midge Polypedilum vanderplanki.</title>
        <authorList>
            <person name="Yoshida Y."/>
            <person name="Kikawada T."/>
            <person name="Gusev O."/>
        </authorList>
    </citation>
    <scope>NUCLEOTIDE SEQUENCE</scope>
    <source>
        <strain evidence="20">NIAS01</strain>
        <tissue evidence="20">Whole body or cell culture</tissue>
    </source>
</reference>
<evidence type="ECO:0000256" key="9">
    <source>
        <dbReference type="ARBA" id="ARBA00022741"/>
    </source>
</evidence>
<evidence type="ECO:0000256" key="8">
    <source>
        <dbReference type="ARBA" id="ARBA00022723"/>
    </source>
</evidence>
<evidence type="ECO:0000256" key="2">
    <source>
        <dbReference type="ARBA" id="ARBA00004434"/>
    </source>
</evidence>
<feature type="domain" description="Protein kinase" evidence="19">
    <location>
        <begin position="152"/>
        <end position="565"/>
    </location>
</feature>
<evidence type="ECO:0000256" key="17">
    <source>
        <dbReference type="ARBA" id="ARBA00047899"/>
    </source>
</evidence>
<evidence type="ECO:0000256" key="4">
    <source>
        <dbReference type="ARBA" id="ARBA00004572"/>
    </source>
</evidence>
<keyword evidence="13" id="KW-0067">ATP-binding</keyword>
<dbReference type="GO" id="GO:0000422">
    <property type="term" value="P:autophagy of mitochondrion"/>
    <property type="evidence" value="ECO:0007669"/>
    <property type="project" value="TreeGrafter"/>
</dbReference>
<evidence type="ECO:0000256" key="10">
    <source>
        <dbReference type="ARBA" id="ARBA00022777"/>
    </source>
</evidence>
<dbReference type="PANTHER" id="PTHR22972">
    <property type="entry name" value="SERINE/THREONINE PROTEIN KINASE"/>
    <property type="match status" value="1"/>
</dbReference>
<protein>
    <recommendedName>
        <fullName evidence="5">non-specific serine/threonine protein kinase</fullName>
        <ecNumber evidence="5">2.7.11.1</ecNumber>
    </recommendedName>
</protein>
<evidence type="ECO:0000256" key="7">
    <source>
        <dbReference type="ARBA" id="ARBA00022679"/>
    </source>
</evidence>
<dbReference type="PROSITE" id="PS00108">
    <property type="entry name" value="PROTEIN_KINASE_ST"/>
    <property type="match status" value="1"/>
</dbReference>
<evidence type="ECO:0000256" key="18">
    <source>
        <dbReference type="ARBA" id="ARBA00048679"/>
    </source>
</evidence>
<dbReference type="GO" id="GO:0005524">
    <property type="term" value="F:ATP binding"/>
    <property type="evidence" value="ECO:0007669"/>
    <property type="project" value="UniProtKB-KW"/>
</dbReference>
<keyword evidence="6" id="KW-0723">Serine/threonine-protein kinase</keyword>
<evidence type="ECO:0000256" key="12">
    <source>
        <dbReference type="ARBA" id="ARBA00022792"/>
    </source>
</evidence>
<dbReference type="Pfam" id="PF00069">
    <property type="entry name" value="Pkinase"/>
    <property type="match status" value="1"/>
</dbReference>
<comment type="subcellular location">
    <subcellularLocation>
        <location evidence="3">Cytoplasm</location>
        <location evidence="3">Cytosol</location>
    </subcellularLocation>
    <subcellularLocation>
        <location evidence="2">Mitochondrion inner membrane</location>
        <topology evidence="2">Single-pass membrane protein</topology>
    </subcellularLocation>
    <subcellularLocation>
        <location evidence="4">Mitochondrion outer membrane</location>
        <topology evidence="4">Single-pass membrane protein</topology>
    </subcellularLocation>
</comment>
<dbReference type="Proteomes" id="UP001107558">
    <property type="component" value="Chromosome 1"/>
</dbReference>
<evidence type="ECO:0000313" key="21">
    <source>
        <dbReference type="Proteomes" id="UP001107558"/>
    </source>
</evidence>
<keyword evidence="9" id="KW-0547">Nucleotide-binding</keyword>
<keyword evidence="12" id="KW-0999">Mitochondrion inner membrane</keyword>
<dbReference type="GO" id="GO:0005743">
    <property type="term" value="C:mitochondrial inner membrane"/>
    <property type="evidence" value="ECO:0007669"/>
    <property type="project" value="UniProtKB-SubCell"/>
</dbReference>
<dbReference type="GO" id="GO:0004674">
    <property type="term" value="F:protein serine/threonine kinase activity"/>
    <property type="evidence" value="ECO:0007669"/>
    <property type="project" value="UniProtKB-KW"/>
</dbReference>
<keyword evidence="12" id="KW-0472">Membrane</keyword>
<evidence type="ECO:0000256" key="15">
    <source>
        <dbReference type="ARBA" id="ARBA00022946"/>
    </source>
</evidence>
<dbReference type="PROSITE" id="PS50011">
    <property type="entry name" value="PROTEIN_KINASE_DOM"/>
    <property type="match status" value="1"/>
</dbReference>
<evidence type="ECO:0000256" key="13">
    <source>
        <dbReference type="ARBA" id="ARBA00022840"/>
    </source>
</evidence>
<evidence type="ECO:0000313" key="20">
    <source>
        <dbReference type="EMBL" id="KAG5682147.1"/>
    </source>
</evidence>
<dbReference type="PANTHER" id="PTHR22972:SF7">
    <property type="entry name" value="SERINE_THREONINE-PROTEIN KINASE PINK1, MITOCHONDRIAL"/>
    <property type="match status" value="1"/>
</dbReference>
<comment type="cofactor">
    <cofactor evidence="1">
        <name>Mg(2+)</name>
        <dbReference type="ChEBI" id="CHEBI:18420"/>
    </cofactor>
</comment>
<keyword evidence="8" id="KW-0479">Metal-binding</keyword>
<dbReference type="InterPro" id="IPR051511">
    <property type="entry name" value="MitoQC_Scaffold_Kinases"/>
</dbReference>
<keyword evidence="14" id="KW-0460">Magnesium</keyword>
<evidence type="ECO:0000256" key="14">
    <source>
        <dbReference type="ARBA" id="ARBA00022842"/>
    </source>
</evidence>
<dbReference type="AlphaFoldDB" id="A0A9J6CKD2"/>
<evidence type="ECO:0000256" key="1">
    <source>
        <dbReference type="ARBA" id="ARBA00001946"/>
    </source>
</evidence>
<dbReference type="GO" id="GO:0005741">
    <property type="term" value="C:mitochondrial outer membrane"/>
    <property type="evidence" value="ECO:0007669"/>
    <property type="project" value="UniProtKB-SubCell"/>
</dbReference>
<keyword evidence="21" id="KW-1185">Reference proteome</keyword>
<dbReference type="GO" id="GO:0090141">
    <property type="term" value="P:positive regulation of mitochondrial fission"/>
    <property type="evidence" value="ECO:0007669"/>
    <property type="project" value="TreeGrafter"/>
</dbReference>
<dbReference type="Gene3D" id="1.10.510.10">
    <property type="entry name" value="Transferase(Phosphotransferase) domain 1"/>
    <property type="match status" value="1"/>
</dbReference>
<organism evidence="20 21">
    <name type="scientific">Polypedilum vanderplanki</name>
    <name type="common">Sleeping chironomid midge</name>
    <dbReference type="NCBI Taxonomy" id="319348"/>
    <lineage>
        <taxon>Eukaryota</taxon>
        <taxon>Metazoa</taxon>
        <taxon>Ecdysozoa</taxon>
        <taxon>Arthropoda</taxon>
        <taxon>Hexapoda</taxon>
        <taxon>Insecta</taxon>
        <taxon>Pterygota</taxon>
        <taxon>Neoptera</taxon>
        <taxon>Endopterygota</taxon>
        <taxon>Diptera</taxon>
        <taxon>Nematocera</taxon>
        <taxon>Chironomoidea</taxon>
        <taxon>Chironomidae</taxon>
        <taxon>Chironominae</taxon>
        <taxon>Polypedilum</taxon>
        <taxon>Polypedilum</taxon>
    </lineage>
</organism>
<sequence>MSIRFLHRIIRNGKSLLFRDKRYLYQFRSIHQKERLPKTTNILAETNFAKEQHSFIKFSRRLFIDNVLNRVTSPKSSSLVANATKKLAYGDSLPFLSLIACNLATGNGVLTKEDELEGLCWEIRNAISKYQFKQDENILNEQINEELDLKHFDIGPSIDKGCNAVVYAANFKNHLTEKEYKHTKDVDITYEESSERSATFSKPLHETTISTFDLNDLSSEINEGNSVVRFNNEVKVVENDRHFQSTNTNMMSSSDDDIFHYEQEDASIFNYPWALKMMFNYDIQSNAMAILKAMYKETIPARYRKKKENIENWENVIMEQTILLPPHPNIVLMPAFFCDQIPYLRNSHAYANALPPRLNPTSGYGRNMSLFLLMKRYNGNLRNFLNNSKDLDVRTRIILFTQLLEACAHINKHNIAHRDLKSDNILIDSITDSLPLLVISDFGCCLSDKRCGLQLPFQSIEIDKGGNRALMAPEIVTKEPSFFAILNYQKSDLWTCGTIAYEIFNSDNPFYTKSINNETYDDSMLPAITMDIPMIIRKLIENILQRNPRKRLNCNVAANVLQLYLWAPSSWIKYNRNPSNTELMEWLLSLTTKILCEKGIGSINEEFIAKSRRTYTEYVLISTFLSRAKLTDIREALNWIQSL</sequence>
<dbReference type="EC" id="2.7.11.1" evidence="5"/>
<dbReference type="InterPro" id="IPR011009">
    <property type="entry name" value="Kinase-like_dom_sf"/>
</dbReference>
<accession>A0A9J6CKD2</accession>
<comment type="catalytic activity">
    <reaction evidence="18">
        <text>L-seryl-[protein] + ATP = O-phospho-L-seryl-[protein] + ADP + H(+)</text>
        <dbReference type="Rhea" id="RHEA:17989"/>
        <dbReference type="Rhea" id="RHEA-COMP:9863"/>
        <dbReference type="Rhea" id="RHEA-COMP:11604"/>
        <dbReference type="ChEBI" id="CHEBI:15378"/>
        <dbReference type="ChEBI" id="CHEBI:29999"/>
        <dbReference type="ChEBI" id="CHEBI:30616"/>
        <dbReference type="ChEBI" id="CHEBI:83421"/>
        <dbReference type="ChEBI" id="CHEBI:456216"/>
        <dbReference type="EC" id="2.7.11.1"/>
    </reaction>
</comment>
<name>A0A9J6CKD2_POLVA</name>
<gene>
    <name evidence="20" type="ORF">PVAND_011520</name>
</gene>
<dbReference type="SUPFAM" id="SSF56112">
    <property type="entry name" value="Protein kinase-like (PK-like)"/>
    <property type="match status" value="1"/>
</dbReference>
<keyword evidence="11" id="KW-1000">Mitochondrion outer membrane</keyword>
<dbReference type="OrthoDB" id="1405469at2759"/>
<dbReference type="GO" id="GO:0005829">
    <property type="term" value="C:cytosol"/>
    <property type="evidence" value="ECO:0007669"/>
    <property type="project" value="UniProtKB-SubCell"/>
</dbReference>
<evidence type="ECO:0000256" key="6">
    <source>
        <dbReference type="ARBA" id="ARBA00022527"/>
    </source>
</evidence>
<evidence type="ECO:0000256" key="5">
    <source>
        <dbReference type="ARBA" id="ARBA00012513"/>
    </source>
</evidence>
<keyword evidence="10" id="KW-0418">Kinase</keyword>
<dbReference type="InterPro" id="IPR000719">
    <property type="entry name" value="Prot_kinase_dom"/>
</dbReference>